<evidence type="ECO:0000313" key="2">
    <source>
        <dbReference type="Proteomes" id="UP000499080"/>
    </source>
</evidence>
<dbReference type="EMBL" id="BGPR01030396">
    <property type="protein sequence ID" value="GBO02885.1"/>
    <property type="molecule type" value="Genomic_DNA"/>
</dbReference>
<reference evidence="1 2" key="1">
    <citation type="journal article" date="2019" name="Sci. Rep.">
        <title>Orb-weaving spider Araneus ventricosus genome elucidates the spidroin gene catalogue.</title>
        <authorList>
            <person name="Kono N."/>
            <person name="Nakamura H."/>
            <person name="Ohtoshi R."/>
            <person name="Moran D.A.P."/>
            <person name="Shinohara A."/>
            <person name="Yoshida Y."/>
            <person name="Fujiwara M."/>
            <person name="Mori M."/>
            <person name="Tomita M."/>
            <person name="Arakawa K."/>
        </authorList>
    </citation>
    <scope>NUCLEOTIDE SEQUENCE [LARGE SCALE GENOMIC DNA]</scope>
</reference>
<name>A0A4Y2TQG1_ARAVE</name>
<evidence type="ECO:0000313" key="1">
    <source>
        <dbReference type="EMBL" id="GBO02885.1"/>
    </source>
</evidence>
<protein>
    <submittedName>
        <fullName evidence="1">Uncharacterized protein</fullName>
    </submittedName>
</protein>
<organism evidence="1 2">
    <name type="scientific">Araneus ventricosus</name>
    <name type="common">Orbweaver spider</name>
    <name type="synonym">Epeira ventricosa</name>
    <dbReference type="NCBI Taxonomy" id="182803"/>
    <lineage>
        <taxon>Eukaryota</taxon>
        <taxon>Metazoa</taxon>
        <taxon>Ecdysozoa</taxon>
        <taxon>Arthropoda</taxon>
        <taxon>Chelicerata</taxon>
        <taxon>Arachnida</taxon>
        <taxon>Araneae</taxon>
        <taxon>Araneomorphae</taxon>
        <taxon>Entelegynae</taxon>
        <taxon>Araneoidea</taxon>
        <taxon>Araneidae</taxon>
        <taxon>Araneus</taxon>
    </lineage>
</organism>
<keyword evidence="2" id="KW-1185">Reference proteome</keyword>
<comment type="caution">
    <text evidence="1">The sequence shown here is derived from an EMBL/GenBank/DDBJ whole genome shotgun (WGS) entry which is preliminary data.</text>
</comment>
<gene>
    <name evidence="1" type="ORF">AVEN_23721_1</name>
</gene>
<sequence>MAVPIIATAKLGYTDTGQYLGWGMNGLSLRTPGLVTDPVFRCGPPFLVLEASFGSYRHDVLDWSDARISYPEHKNTKDAFSIINIVPLGHMLWIFNFHHEYYEKSQEEKSPMDLKNLLFDVLPNLQERSQLYLLKGNVCVCVKVACLACDVQTNLSH</sequence>
<proteinExistence type="predicted"/>
<dbReference type="AlphaFoldDB" id="A0A4Y2TQG1"/>
<dbReference type="Proteomes" id="UP000499080">
    <property type="component" value="Unassembled WGS sequence"/>
</dbReference>
<accession>A0A4Y2TQG1</accession>